<name>A0ABQ0YW50_9HYPH</name>
<reference evidence="1 2" key="1">
    <citation type="journal article" date="2020" name="Genome Biol. Evol.">
        <title>Rhizobium dioscoreae sp. nov., a plant growth-promoting bacterium isolated from yam (Dioscorea species).</title>
        <authorList>
            <person name="Ouyabe M."/>
            <person name="Tanaka N."/>
            <person name="Shiwa Y."/>
            <person name="Fujita N."/>
            <person name="Kikuno H."/>
            <person name="Babil P."/>
            <person name="Shiwachi H."/>
        </authorList>
    </citation>
    <scope>NUCLEOTIDE SEQUENCE [LARGE SCALE GENOMIC DNA]</scope>
    <source>
        <strain evidence="1 2">S-93</strain>
    </source>
</reference>
<evidence type="ECO:0000313" key="1">
    <source>
        <dbReference type="EMBL" id="GES47489.1"/>
    </source>
</evidence>
<sequence>MLTAPSPLPSVFNGSAAMTCVAKLKDASAVVHDFSRCFIGLSRFLSLDGVEPVAGFLFPEEKVTRFRRIRKFIYQKGDIGISDS</sequence>
<gene>
    <name evidence="1" type="ORF">RsS93_01030</name>
</gene>
<evidence type="ECO:0000313" key="2">
    <source>
        <dbReference type="Proteomes" id="UP000390335"/>
    </source>
</evidence>
<accession>A0ABQ0YW50</accession>
<dbReference type="Proteomes" id="UP000390335">
    <property type="component" value="Unassembled WGS sequence"/>
</dbReference>
<keyword evidence="2" id="KW-1185">Reference proteome</keyword>
<dbReference type="EMBL" id="BLAJ01000001">
    <property type="protein sequence ID" value="GES47489.1"/>
    <property type="molecule type" value="Genomic_DNA"/>
</dbReference>
<organism evidence="1 2">
    <name type="scientific">Rhizobium dioscoreae</name>
    <dbReference type="NCBI Taxonomy" id="2653122"/>
    <lineage>
        <taxon>Bacteria</taxon>
        <taxon>Pseudomonadati</taxon>
        <taxon>Pseudomonadota</taxon>
        <taxon>Alphaproteobacteria</taxon>
        <taxon>Hyphomicrobiales</taxon>
        <taxon>Rhizobiaceae</taxon>
        <taxon>Rhizobium/Agrobacterium group</taxon>
        <taxon>Rhizobium</taxon>
    </lineage>
</organism>
<proteinExistence type="predicted"/>
<comment type="caution">
    <text evidence="1">The sequence shown here is derived from an EMBL/GenBank/DDBJ whole genome shotgun (WGS) entry which is preliminary data.</text>
</comment>
<protein>
    <submittedName>
        <fullName evidence="1">Uncharacterized protein</fullName>
    </submittedName>
</protein>